<gene>
    <name evidence="1" type="ORF">RJ639_019019</name>
</gene>
<dbReference type="PANTHER" id="PTHR13617">
    <property type="entry name" value="PROTEIN ABHD18"/>
    <property type="match status" value="1"/>
</dbReference>
<dbReference type="AlphaFoldDB" id="A0AA88VD21"/>
<dbReference type="Pfam" id="PF09752">
    <property type="entry name" value="ABHD18"/>
    <property type="match status" value="1"/>
</dbReference>
<dbReference type="EMBL" id="JAVXUP010002215">
    <property type="protein sequence ID" value="KAK3004745.1"/>
    <property type="molecule type" value="Genomic_DNA"/>
</dbReference>
<dbReference type="InterPro" id="IPR019149">
    <property type="entry name" value="ABHD18"/>
</dbReference>
<evidence type="ECO:0000313" key="2">
    <source>
        <dbReference type="Proteomes" id="UP001188597"/>
    </source>
</evidence>
<dbReference type="PANTHER" id="PTHR13617:SF14">
    <property type="entry name" value="PROTEIN ABHD18"/>
    <property type="match status" value="1"/>
</dbReference>
<accession>A0AA88VD21</accession>
<protein>
    <submittedName>
        <fullName evidence="1">Uncharacterized protein</fullName>
    </submittedName>
</protein>
<evidence type="ECO:0000313" key="1">
    <source>
        <dbReference type="EMBL" id="KAK3004745.1"/>
    </source>
</evidence>
<dbReference type="Proteomes" id="UP001188597">
    <property type="component" value="Unassembled WGS sequence"/>
</dbReference>
<sequence>MGIYRLSMGGGHAAVVGFLHPTPIATLPFFSPHSAVLAFCEGILKHPTAWEALRVDLAVQQAAMMLEELRERMRQSILSQMSLAFRFPKIQCHYEVGFDPYNSFAIFSGQLGHRIFPRFGGLFIFGEYRRLLIDLIDKTEPVALSLFWAQANKIGVPGSKSFNIWTMTLLALLHQLIESWDGIGCVYFNERTKAAELSQREMRAAQLFHRLGLFVKEVLWPSSVATFEVLDTNTFCSETTALPYCAQLFWSVLSINGSSGEATIDILLMPKREEGTKEARTRGMNRIMLDWLRNAPRLIELTSPIGTQAKERSIQLGRT</sequence>
<reference evidence="1" key="1">
    <citation type="submission" date="2022-12" db="EMBL/GenBank/DDBJ databases">
        <title>Draft genome assemblies for two species of Escallonia (Escalloniales).</title>
        <authorList>
            <person name="Chanderbali A."/>
            <person name="Dervinis C."/>
            <person name="Anghel I."/>
            <person name="Soltis D."/>
            <person name="Soltis P."/>
            <person name="Zapata F."/>
        </authorList>
    </citation>
    <scope>NUCLEOTIDE SEQUENCE</scope>
    <source>
        <strain evidence="1">UCBG64.0493</strain>
        <tissue evidence="1">Leaf</tissue>
    </source>
</reference>
<name>A0AA88VD21_9ASTE</name>
<keyword evidence="2" id="KW-1185">Reference proteome</keyword>
<comment type="caution">
    <text evidence="1">The sequence shown here is derived from an EMBL/GenBank/DDBJ whole genome shotgun (WGS) entry which is preliminary data.</text>
</comment>
<organism evidence="1 2">
    <name type="scientific">Escallonia herrerae</name>
    <dbReference type="NCBI Taxonomy" id="1293975"/>
    <lineage>
        <taxon>Eukaryota</taxon>
        <taxon>Viridiplantae</taxon>
        <taxon>Streptophyta</taxon>
        <taxon>Embryophyta</taxon>
        <taxon>Tracheophyta</taxon>
        <taxon>Spermatophyta</taxon>
        <taxon>Magnoliopsida</taxon>
        <taxon>eudicotyledons</taxon>
        <taxon>Gunneridae</taxon>
        <taxon>Pentapetalae</taxon>
        <taxon>asterids</taxon>
        <taxon>campanulids</taxon>
        <taxon>Escalloniales</taxon>
        <taxon>Escalloniaceae</taxon>
        <taxon>Escallonia</taxon>
    </lineage>
</organism>
<proteinExistence type="predicted"/>